<dbReference type="SMART" id="SM00233">
    <property type="entry name" value="PH"/>
    <property type="match status" value="1"/>
</dbReference>
<dbReference type="PANTHER" id="PTHR14336">
    <property type="entry name" value="TANDEM PH DOMAIN CONTAINING PROTEIN"/>
    <property type="match status" value="1"/>
</dbReference>
<dbReference type="SUPFAM" id="SSF50729">
    <property type="entry name" value="PH domain-like"/>
    <property type="match status" value="1"/>
</dbReference>
<dbReference type="Pfam" id="PF00169">
    <property type="entry name" value="PH"/>
    <property type="match status" value="1"/>
</dbReference>
<reference evidence="3" key="1">
    <citation type="submission" date="2021-01" db="EMBL/GenBank/DDBJ databases">
        <authorList>
            <person name="Corre E."/>
            <person name="Pelletier E."/>
            <person name="Niang G."/>
            <person name="Scheremetjew M."/>
            <person name="Finn R."/>
            <person name="Kale V."/>
            <person name="Holt S."/>
            <person name="Cochrane G."/>
            <person name="Meng A."/>
            <person name="Brown T."/>
            <person name="Cohen L."/>
        </authorList>
    </citation>
    <scope>NUCLEOTIDE SEQUENCE</scope>
    <source>
        <strain evidence="3">CCMP1381</strain>
    </source>
</reference>
<evidence type="ECO:0000313" key="3">
    <source>
        <dbReference type="EMBL" id="CAD9488122.1"/>
    </source>
</evidence>
<gene>
    <name evidence="3" type="ORF">DSPE1174_LOCUS31323</name>
</gene>
<evidence type="ECO:0000259" key="2">
    <source>
        <dbReference type="PROSITE" id="PS50003"/>
    </source>
</evidence>
<feature type="region of interest" description="Disordered" evidence="1">
    <location>
        <begin position="201"/>
        <end position="224"/>
    </location>
</feature>
<feature type="region of interest" description="Disordered" evidence="1">
    <location>
        <begin position="117"/>
        <end position="173"/>
    </location>
</feature>
<sequence>MSSFDPSSPIVMRGWLLKLKRNQRLFMSTWNRRWFTIQDGRLNWYSGKRSKNPSGSIDLEQFTDVEPFEIGGQGCFSFIIRTSDRNLFLRAESAQKLKYWKTGLQLQMDLFAGGTRLGPPTASNRRRRISFNPRKTTKDRKEFRGCSRTPEADDDSNEVLTKQHLTTEEKETRRVRTAAKLSFEYQDEHKHVFFNYTHDHETDRMSSSSETSDPELVNPEDWNNESNKNYGWAAPSTQQFDMDDGLDFCGPVYRRTTCRGDFRSR</sequence>
<proteinExistence type="predicted"/>
<dbReference type="PROSITE" id="PS50003">
    <property type="entry name" value="PH_DOMAIN"/>
    <property type="match status" value="1"/>
</dbReference>
<dbReference type="AlphaFoldDB" id="A0A7S2HE46"/>
<accession>A0A7S2HE46</accession>
<evidence type="ECO:0000256" key="1">
    <source>
        <dbReference type="SAM" id="MobiDB-lite"/>
    </source>
</evidence>
<organism evidence="3">
    <name type="scientific">Octactis speculum</name>
    <dbReference type="NCBI Taxonomy" id="3111310"/>
    <lineage>
        <taxon>Eukaryota</taxon>
        <taxon>Sar</taxon>
        <taxon>Stramenopiles</taxon>
        <taxon>Ochrophyta</taxon>
        <taxon>Dictyochophyceae</taxon>
        <taxon>Dictyochales</taxon>
        <taxon>Dictyochaceae</taxon>
        <taxon>Octactis</taxon>
    </lineage>
</organism>
<dbReference type="EMBL" id="HBGS01060041">
    <property type="protein sequence ID" value="CAD9488122.1"/>
    <property type="molecule type" value="Transcribed_RNA"/>
</dbReference>
<name>A0A7S2HE46_9STRA</name>
<feature type="domain" description="PH" evidence="2">
    <location>
        <begin position="9"/>
        <end position="109"/>
    </location>
</feature>
<dbReference type="Gene3D" id="2.30.29.30">
    <property type="entry name" value="Pleckstrin-homology domain (PH domain)/Phosphotyrosine-binding domain (PTB)"/>
    <property type="match status" value="1"/>
</dbReference>
<dbReference type="InterPro" id="IPR051707">
    <property type="entry name" value="PI-Interact_SigTrans_Reg"/>
</dbReference>
<dbReference type="InterPro" id="IPR011993">
    <property type="entry name" value="PH-like_dom_sf"/>
</dbReference>
<dbReference type="InterPro" id="IPR001849">
    <property type="entry name" value="PH_domain"/>
</dbReference>
<protein>
    <recommendedName>
        <fullName evidence="2">PH domain-containing protein</fullName>
    </recommendedName>
</protein>